<feature type="region of interest" description="Disordered" evidence="1">
    <location>
        <begin position="80"/>
        <end position="146"/>
    </location>
</feature>
<feature type="compositionally biased region" description="Basic residues" evidence="1">
    <location>
        <begin position="85"/>
        <end position="97"/>
    </location>
</feature>
<keyword evidence="3" id="KW-1185">Reference proteome</keyword>
<dbReference type="AlphaFoldDB" id="A0A9W6VL85"/>
<evidence type="ECO:0000313" key="2">
    <source>
        <dbReference type="EMBL" id="GLY71379.1"/>
    </source>
</evidence>
<name>A0A9W6VL85_9PSEU</name>
<dbReference type="EMBL" id="BSTI01000035">
    <property type="protein sequence ID" value="GLY71379.1"/>
    <property type="molecule type" value="Genomic_DNA"/>
</dbReference>
<reference evidence="2" key="1">
    <citation type="submission" date="2023-03" db="EMBL/GenBank/DDBJ databases">
        <title>Amycolatopsis taiwanensis NBRC 103393.</title>
        <authorList>
            <person name="Ichikawa N."/>
            <person name="Sato H."/>
            <person name="Tonouchi N."/>
        </authorList>
    </citation>
    <scope>NUCLEOTIDE SEQUENCE</scope>
    <source>
        <strain evidence="2">NBRC 103393</strain>
    </source>
</reference>
<evidence type="ECO:0000313" key="3">
    <source>
        <dbReference type="Proteomes" id="UP001165136"/>
    </source>
</evidence>
<organism evidence="2 3">
    <name type="scientific">Amycolatopsis taiwanensis</name>
    <dbReference type="NCBI Taxonomy" id="342230"/>
    <lineage>
        <taxon>Bacteria</taxon>
        <taxon>Bacillati</taxon>
        <taxon>Actinomycetota</taxon>
        <taxon>Actinomycetes</taxon>
        <taxon>Pseudonocardiales</taxon>
        <taxon>Pseudonocardiaceae</taxon>
        <taxon>Amycolatopsis</taxon>
    </lineage>
</organism>
<proteinExistence type="predicted"/>
<protein>
    <submittedName>
        <fullName evidence="2">Uncharacterized protein</fullName>
    </submittedName>
</protein>
<sequence>MATSEEIERRVEANDAARSARRAAAAKRVGELAQQRAAVVEQLAGIEHELGDVLASARDVIDVDELARFTDVPASDLTQWLTARTTRKPARAKRKRPSTNPSGANNDTSAEPPSPAIPAAGRKATPRRPDVPGASAPNARVPEEVT</sequence>
<dbReference type="RefSeq" id="WP_285491149.1">
    <property type="nucleotide sequence ID" value="NZ_BSTI01000035.1"/>
</dbReference>
<accession>A0A9W6VL85</accession>
<gene>
    <name evidence="2" type="ORF">Atai01_79980</name>
</gene>
<comment type="caution">
    <text evidence="2">The sequence shown here is derived from an EMBL/GenBank/DDBJ whole genome shotgun (WGS) entry which is preliminary data.</text>
</comment>
<evidence type="ECO:0000256" key="1">
    <source>
        <dbReference type="SAM" id="MobiDB-lite"/>
    </source>
</evidence>
<feature type="compositionally biased region" description="Polar residues" evidence="1">
    <location>
        <begin position="98"/>
        <end position="108"/>
    </location>
</feature>
<dbReference type="Proteomes" id="UP001165136">
    <property type="component" value="Unassembled WGS sequence"/>
</dbReference>